<dbReference type="Gene3D" id="3.30.2010.10">
    <property type="entry name" value="Metalloproteases ('zincins'), catalytic domain"/>
    <property type="match status" value="1"/>
</dbReference>
<dbReference type="InterPro" id="IPR030873">
    <property type="entry name" value="Protease_BepA"/>
</dbReference>
<feature type="binding site" evidence="8">
    <location>
        <position position="134"/>
    </location>
    <ligand>
        <name>Zn(2+)</name>
        <dbReference type="ChEBI" id="CHEBI:29105"/>
        <note>catalytic</note>
    </ligand>
</feature>
<dbReference type="EC" id="3.4.-.-" evidence="8"/>
<feature type="active site" description="Proton donor" evidence="8">
    <location>
        <position position="208"/>
    </location>
</feature>
<keyword evidence="11" id="KW-1185">Reference proteome</keyword>
<dbReference type="PANTHER" id="PTHR22726:SF1">
    <property type="entry name" value="METALLOENDOPEPTIDASE OMA1, MITOCHONDRIAL"/>
    <property type="match status" value="1"/>
</dbReference>
<keyword evidence="5 8" id="KW-0378">Hydrolase</keyword>
<sequence precursor="true">MRPAYAAAVLTLAVAGLLLPAAGARPQDSRLPDIGSSAGSVLSPAQQAQYGAMTLSQLRNYGYTLDDPLLAGWLQTLGDRLAASSDKPREPFTFFMLRERQINAFATLGGYIAVNAGLVLAADSEDEVAAVVAHEVAHVTQTHVLRAVERAQRDSVPILLAMLGAIAVAQSSGGNSSDDATMAAVMSAQGLLAQRQIDYTRSNEAEADRIGIRTLARAGYDPTAMAGFFEKLQSVVRSNQGGDRERTPDYLQTHPVTTTRISEARDRAGRMAGAQRPFVPVAAASDNPLLPASLRIAAGAGAGGASGQFPWARERLRVLSADTPAAAVREYNRIARAGALDDAQRYGLALARLQDGQAAAAAAELEPLLAAHPGDLWLTLALAQAEARAGRIAAADARFEALAARLPHNRAVALTYAGMLNERNTTAAGRRAQALLRPLLASAADDPVFQQTFARASEIAGDPVRAGEAWAEAAYLNGRPEQALVQLNILKKRDDVDYYARARIDARIAAITPTVLELRRQGIRDEDLDRR</sequence>
<dbReference type="GO" id="GO:0051603">
    <property type="term" value="P:proteolysis involved in protein catabolic process"/>
    <property type="evidence" value="ECO:0007669"/>
    <property type="project" value="TreeGrafter"/>
</dbReference>
<dbReference type="InterPro" id="IPR011990">
    <property type="entry name" value="TPR-like_helical_dom_sf"/>
</dbReference>
<feature type="chain" id="PRO_5017094093" description="Putative beta-barrel assembly-enhancing protease" evidence="8">
    <location>
        <begin position="25"/>
        <end position="531"/>
    </location>
</feature>
<keyword evidence="4 8" id="KW-0574">Periplasm</keyword>
<dbReference type="GO" id="GO:0008270">
    <property type="term" value="F:zinc ion binding"/>
    <property type="evidence" value="ECO:0007669"/>
    <property type="project" value="UniProtKB-UniRule"/>
</dbReference>
<evidence type="ECO:0000256" key="3">
    <source>
        <dbReference type="ARBA" id="ARBA00022729"/>
    </source>
</evidence>
<evidence type="ECO:0000256" key="8">
    <source>
        <dbReference type="HAMAP-Rule" id="MF_00997"/>
    </source>
</evidence>
<evidence type="ECO:0000256" key="1">
    <source>
        <dbReference type="ARBA" id="ARBA00022670"/>
    </source>
</evidence>
<reference evidence="10 11" key="1">
    <citation type="submission" date="2018-08" db="EMBL/GenBank/DDBJ databases">
        <title>Lysobacter weifangensis sp. nov., a new member of the family 'Xanthomonadaceae', isolated from soil in a farmland.</title>
        <authorList>
            <person name="Zhao H."/>
        </authorList>
    </citation>
    <scope>NUCLEOTIDE SEQUENCE [LARGE SCALE GENOMIC DNA]</scope>
    <source>
        <strain evidence="10 11">WF-2</strain>
    </source>
</reference>
<organism evidence="10 11">
    <name type="scientific">Cognatiluteimonas weifangensis</name>
    <dbReference type="NCBI Taxonomy" id="2303539"/>
    <lineage>
        <taxon>Bacteria</taxon>
        <taxon>Pseudomonadati</taxon>
        <taxon>Pseudomonadota</taxon>
        <taxon>Gammaproteobacteria</taxon>
        <taxon>Lysobacterales</taxon>
        <taxon>Lysobacteraceae</taxon>
        <taxon>Cognatiluteimonas</taxon>
    </lineage>
</organism>
<dbReference type="Proteomes" id="UP000262917">
    <property type="component" value="Unassembled WGS sequence"/>
</dbReference>
<dbReference type="GO" id="GO:0016020">
    <property type="term" value="C:membrane"/>
    <property type="evidence" value="ECO:0007669"/>
    <property type="project" value="InterPro"/>
</dbReference>
<evidence type="ECO:0000313" key="10">
    <source>
        <dbReference type="EMBL" id="RFP59935.1"/>
    </source>
</evidence>
<keyword evidence="3 8" id="KW-0732">Signal</keyword>
<feature type="domain" description="Peptidase M48" evidence="9">
    <location>
        <begin position="69"/>
        <end position="267"/>
    </location>
</feature>
<dbReference type="OrthoDB" id="9810445at2"/>
<dbReference type="PANTHER" id="PTHR22726">
    <property type="entry name" value="METALLOENDOPEPTIDASE OMA1"/>
    <property type="match status" value="1"/>
</dbReference>
<comment type="subcellular location">
    <subcellularLocation>
        <location evidence="8">Periplasm</location>
    </subcellularLocation>
</comment>
<evidence type="ECO:0000256" key="4">
    <source>
        <dbReference type="ARBA" id="ARBA00022764"/>
    </source>
</evidence>
<keyword evidence="7 8" id="KW-0482">Metalloprotease</keyword>
<dbReference type="AlphaFoldDB" id="A0A372DK25"/>
<keyword evidence="1 8" id="KW-0645">Protease</keyword>
<protein>
    <recommendedName>
        <fullName evidence="8">Putative beta-barrel assembly-enhancing protease</fullName>
        <ecNumber evidence="8">3.4.-.-</ecNumber>
    </recommendedName>
</protein>
<accession>A0A372DK25</accession>
<evidence type="ECO:0000256" key="6">
    <source>
        <dbReference type="ARBA" id="ARBA00022833"/>
    </source>
</evidence>
<feature type="signal peptide" evidence="8">
    <location>
        <begin position="1"/>
        <end position="24"/>
    </location>
</feature>
<name>A0A372DK25_9GAMM</name>
<comment type="similarity">
    <text evidence="8">Belongs to the peptidase M48 family. BepA subfamily.</text>
</comment>
<dbReference type="HAMAP" id="MF_00997">
    <property type="entry name" value="Protease_BepA"/>
    <property type="match status" value="1"/>
</dbReference>
<dbReference type="GO" id="GO:0004222">
    <property type="term" value="F:metalloendopeptidase activity"/>
    <property type="evidence" value="ECO:0007669"/>
    <property type="project" value="InterPro"/>
</dbReference>
<evidence type="ECO:0000256" key="2">
    <source>
        <dbReference type="ARBA" id="ARBA00022723"/>
    </source>
</evidence>
<keyword evidence="2 8" id="KW-0479">Metal-binding</keyword>
<evidence type="ECO:0000259" key="9">
    <source>
        <dbReference type="Pfam" id="PF01435"/>
    </source>
</evidence>
<comment type="caution">
    <text evidence="10">The sequence shown here is derived from an EMBL/GenBank/DDBJ whole genome shotgun (WGS) entry which is preliminary data.</text>
</comment>
<dbReference type="GO" id="GO:0042597">
    <property type="term" value="C:periplasmic space"/>
    <property type="evidence" value="ECO:0007669"/>
    <property type="project" value="UniProtKB-SubCell"/>
</dbReference>
<evidence type="ECO:0000313" key="11">
    <source>
        <dbReference type="Proteomes" id="UP000262917"/>
    </source>
</evidence>
<comment type="cofactor">
    <cofactor evidence="8">
        <name>Zn(2+)</name>
        <dbReference type="ChEBI" id="CHEBI:29105"/>
    </cofactor>
    <text evidence="8">Binds 1 zinc ion per subunit.</text>
</comment>
<dbReference type="InterPro" id="IPR001915">
    <property type="entry name" value="Peptidase_M48"/>
</dbReference>
<comment type="function">
    <text evidence="8">Functions as both a chaperone and a metalloprotease. Maintains the integrity of the outer membrane by promoting either the assembly or the elimination of outer membrane proteins, depending on their folding state.</text>
</comment>
<dbReference type="RefSeq" id="WP_117202945.1">
    <property type="nucleotide sequence ID" value="NZ_JBHTBK010000016.1"/>
</dbReference>
<proteinExistence type="inferred from homology"/>
<dbReference type="EMBL" id="QVPD01000009">
    <property type="protein sequence ID" value="RFP59935.1"/>
    <property type="molecule type" value="Genomic_DNA"/>
</dbReference>
<keyword evidence="6 8" id="KW-0862">Zinc</keyword>
<evidence type="ECO:0000256" key="5">
    <source>
        <dbReference type="ARBA" id="ARBA00022801"/>
    </source>
</evidence>
<feature type="binding site" evidence="8">
    <location>
        <position position="138"/>
    </location>
    <ligand>
        <name>Zn(2+)</name>
        <dbReference type="ChEBI" id="CHEBI:29105"/>
        <note>catalytic</note>
    </ligand>
</feature>
<gene>
    <name evidence="10" type="ORF">D0Y53_09255</name>
</gene>
<dbReference type="Pfam" id="PF01435">
    <property type="entry name" value="Peptidase_M48"/>
    <property type="match status" value="1"/>
</dbReference>
<feature type="binding site" evidence="8">
    <location>
        <position position="204"/>
    </location>
    <ligand>
        <name>Zn(2+)</name>
        <dbReference type="ChEBI" id="CHEBI:29105"/>
        <note>catalytic</note>
    </ligand>
</feature>
<feature type="active site" evidence="8">
    <location>
        <position position="135"/>
    </location>
</feature>
<dbReference type="SUPFAM" id="SSF48452">
    <property type="entry name" value="TPR-like"/>
    <property type="match status" value="1"/>
</dbReference>
<evidence type="ECO:0000256" key="7">
    <source>
        <dbReference type="ARBA" id="ARBA00023049"/>
    </source>
</evidence>
<dbReference type="InterPro" id="IPR051156">
    <property type="entry name" value="Mito/Outer_Membr_Metalloprot"/>
</dbReference>